<dbReference type="InterPro" id="IPR029045">
    <property type="entry name" value="ClpP/crotonase-like_dom_sf"/>
</dbReference>
<keyword evidence="3" id="KW-0809">Transit peptide</keyword>
<gene>
    <name evidence="8" type="primary">echdc3</name>
    <name evidence="8" type="ORF">GWK47_021049</name>
</gene>
<name>A0A8J4XNT3_CHIOP</name>
<evidence type="ECO:0000256" key="2">
    <source>
        <dbReference type="ARBA" id="ARBA00022832"/>
    </source>
</evidence>
<evidence type="ECO:0000256" key="1">
    <source>
        <dbReference type="ARBA" id="ARBA00004173"/>
    </source>
</evidence>
<sequence length="297" mass="32077">MRCHVRSQRERQVDEAACVSTVAVVKGLSGSCDAKIGAHHTTASSLVRPVMTSRLSSLSSGRNSLLEVTQENGVRSITLADPRTRNSLSLQMLQELQEAVSEEDPSLRCITLQAQGKVFSAGHNLKELTDREGRSHHQRVFEECTRLMLSLQRLPVPVVAKVNGVAAAAGCQLVASCDVVVASLASSFSTPGANVGIFCSTPGIPLVRCVPRKVSAHMLLTGLPITAEEALRAGLVSKVVPEEELDGEVQKVIDAIVHKSRSVIALGKKFMYKQMEMGIEEAYRMHEGAKRPVKDSE</sequence>
<organism evidence="8 9">
    <name type="scientific">Chionoecetes opilio</name>
    <name type="common">Atlantic snow crab</name>
    <name type="synonym">Cancer opilio</name>
    <dbReference type="NCBI Taxonomy" id="41210"/>
    <lineage>
        <taxon>Eukaryota</taxon>
        <taxon>Metazoa</taxon>
        <taxon>Ecdysozoa</taxon>
        <taxon>Arthropoda</taxon>
        <taxon>Crustacea</taxon>
        <taxon>Multicrustacea</taxon>
        <taxon>Malacostraca</taxon>
        <taxon>Eumalacostraca</taxon>
        <taxon>Eucarida</taxon>
        <taxon>Decapoda</taxon>
        <taxon>Pleocyemata</taxon>
        <taxon>Brachyura</taxon>
        <taxon>Eubrachyura</taxon>
        <taxon>Majoidea</taxon>
        <taxon>Majidae</taxon>
        <taxon>Chionoecetes</taxon>
    </lineage>
</organism>
<evidence type="ECO:0000256" key="5">
    <source>
        <dbReference type="ARBA" id="ARBA00023128"/>
    </source>
</evidence>
<dbReference type="OrthoDB" id="2139957at2759"/>
<evidence type="ECO:0000313" key="8">
    <source>
        <dbReference type="EMBL" id="KAG0711231.1"/>
    </source>
</evidence>
<dbReference type="InterPro" id="IPR014748">
    <property type="entry name" value="Enoyl-CoA_hydra_C"/>
</dbReference>
<protein>
    <recommendedName>
        <fullName evidence="7">Enoyl-CoA hydratase domain-containing protein 3, mitochondrial</fullName>
    </recommendedName>
</protein>
<dbReference type="CDD" id="cd06558">
    <property type="entry name" value="crotonase-like"/>
    <property type="match status" value="1"/>
</dbReference>
<evidence type="ECO:0000256" key="7">
    <source>
        <dbReference type="ARBA" id="ARBA00040545"/>
    </source>
</evidence>
<dbReference type="GO" id="GO:0016836">
    <property type="term" value="F:hydro-lyase activity"/>
    <property type="evidence" value="ECO:0007669"/>
    <property type="project" value="TreeGrafter"/>
</dbReference>
<dbReference type="Proteomes" id="UP000770661">
    <property type="component" value="Unassembled WGS sequence"/>
</dbReference>
<dbReference type="InterPro" id="IPR052377">
    <property type="entry name" value="Mitochondrial_ECH-domain"/>
</dbReference>
<evidence type="ECO:0000256" key="6">
    <source>
        <dbReference type="ARBA" id="ARBA00037410"/>
    </source>
</evidence>
<keyword evidence="2" id="KW-0276">Fatty acid metabolism</keyword>
<evidence type="ECO:0000256" key="4">
    <source>
        <dbReference type="ARBA" id="ARBA00023098"/>
    </source>
</evidence>
<dbReference type="PANTHER" id="PTHR43602">
    <property type="match status" value="1"/>
</dbReference>
<dbReference type="GO" id="GO:0006631">
    <property type="term" value="P:fatty acid metabolic process"/>
    <property type="evidence" value="ECO:0007669"/>
    <property type="project" value="UniProtKB-KW"/>
</dbReference>
<comment type="function">
    <text evidence="6">May play a role in fatty acid biosynthesis and insulin sensitivity.</text>
</comment>
<reference evidence="8" key="1">
    <citation type="submission" date="2020-07" db="EMBL/GenBank/DDBJ databases">
        <title>The High-quality genome of the commercially important snow crab, Chionoecetes opilio.</title>
        <authorList>
            <person name="Jeong J.-H."/>
            <person name="Ryu S."/>
        </authorList>
    </citation>
    <scope>NUCLEOTIDE SEQUENCE</scope>
    <source>
        <strain evidence="8">MADBK_172401_WGS</strain>
        <tissue evidence="8">Digestive gland</tissue>
    </source>
</reference>
<keyword evidence="9" id="KW-1185">Reference proteome</keyword>
<dbReference type="InterPro" id="IPR001753">
    <property type="entry name" value="Enoyl-CoA_hydra/iso"/>
</dbReference>
<comment type="caution">
    <text evidence="8">The sequence shown here is derived from an EMBL/GenBank/DDBJ whole genome shotgun (WGS) entry which is preliminary data.</text>
</comment>
<dbReference type="GO" id="GO:0005739">
    <property type="term" value="C:mitochondrion"/>
    <property type="evidence" value="ECO:0007669"/>
    <property type="project" value="UniProtKB-SubCell"/>
</dbReference>
<dbReference type="SUPFAM" id="SSF52096">
    <property type="entry name" value="ClpP/crotonase"/>
    <property type="match status" value="1"/>
</dbReference>
<accession>A0A8J4XNT3</accession>
<dbReference type="Gene3D" id="1.10.12.10">
    <property type="entry name" value="Lyase 2-enoyl-coa Hydratase, Chain A, domain 2"/>
    <property type="match status" value="1"/>
</dbReference>
<evidence type="ECO:0000256" key="3">
    <source>
        <dbReference type="ARBA" id="ARBA00022946"/>
    </source>
</evidence>
<dbReference type="PANTHER" id="PTHR43602:SF1">
    <property type="entry name" value="ENOYL-COA HYDRATASE DOMAIN-CONTAINING PROTEIN 3, MITOCHONDRIAL"/>
    <property type="match status" value="1"/>
</dbReference>
<keyword evidence="4" id="KW-0443">Lipid metabolism</keyword>
<proteinExistence type="predicted"/>
<comment type="subcellular location">
    <subcellularLocation>
        <location evidence="1">Mitochondrion</location>
    </subcellularLocation>
</comment>
<dbReference type="Gene3D" id="3.90.226.10">
    <property type="entry name" value="2-enoyl-CoA Hydratase, Chain A, domain 1"/>
    <property type="match status" value="1"/>
</dbReference>
<evidence type="ECO:0000313" key="9">
    <source>
        <dbReference type="Proteomes" id="UP000770661"/>
    </source>
</evidence>
<dbReference type="Pfam" id="PF00378">
    <property type="entry name" value="ECH_1"/>
    <property type="match status" value="1"/>
</dbReference>
<keyword evidence="5" id="KW-0496">Mitochondrion</keyword>
<dbReference type="AlphaFoldDB" id="A0A8J4XNT3"/>
<dbReference type="EMBL" id="JACEEZ010023498">
    <property type="protein sequence ID" value="KAG0711231.1"/>
    <property type="molecule type" value="Genomic_DNA"/>
</dbReference>